<dbReference type="Gene3D" id="3.40.50.150">
    <property type="entry name" value="Vaccinia Virus protein VP39"/>
    <property type="match status" value="1"/>
</dbReference>
<comment type="caution">
    <text evidence="2">The sequence shown here is derived from an EMBL/GenBank/DDBJ whole genome shotgun (WGS) entry which is preliminary data.</text>
</comment>
<dbReference type="EMBL" id="JAUSTP010000001">
    <property type="protein sequence ID" value="MDQ0188515.1"/>
    <property type="molecule type" value="Genomic_DNA"/>
</dbReference>
<dbReference type="RefSeq" id="WP_274455915.1">
    <property type="nucleotide sequence ID" value="NZ_CP067097.1"/>
</dbReference>
<name>A0ABT9XDY6_9BACL</name>
<proteinExistence type="predicted"/>
<reference evidence="2 3" key="1">
    <citation type="submission" date="2023-07" db="EMBL/GenBank/DDBJ databases">
        <title>Genomic Encyclopedia of Type Strains, Phase IV (KMG-IV): sequencing the most valuable type-strain genomes for metagenomic binning, comparative biology and taxonomic classification.</title>
        <authorList>
            <person name="Goeker M."/>
        </authorList>
    </citation>
    <scope>NUCLEOTIDE SEQUENCE [LARGE SCALE GENOMIC DNA]</scope>
    <source>
        <strain evidence="2 3">DSM 4006</strain>
    </source>
</reference>
<dbReference type="PANTHER" id="PTHR43591">
    <property type="entry name" value="METHYLTRANSFERASE"/>
    <property type="match status" value="1"/>
</dbReference>
<evidence type="ECO:0000313" key="3">
    <source>
        <dbReference type="Proteomes" id="UP001232973"/>
    </source>
</evidence>
<gene>
    <name evidence="2" type="ORF">J2S03_000319</name>
</gene>
<evidence type="ECO:0000313" key="2">
    <source>
        <dbReference type="EMBL" id="MDQ0188515.1"/>
    </source>
</evidence>
<dbReference type="CDD" id="cd02440">
    <property type="entry name" value="AdoMet_MTases"/>
    <property type="match status" value="1"/>
</dbReference>
<organism evidence="2 3">
    <name type="scientific">Alicyclobacillus cycloheptanicus</name>
    <dbReference type="NCBI Taxonomy" id="1457"/>
    <lineage>
        <taxon>Bacteria</taxon>
        <taxon>Bacillati</taxon>
        <taxon>Bacillota</taxon>
        <taxon>Bacilli</taxon>
        <taxon>Bacillales</taxon>
        <taxon>Alicyclobacillaceae</taxon>
        <taxon>Alicyclobacillus</taxon>
    </lineage>
</organism>
<dbReference type="Proteomes" id="UP001232973">
    <property type="component" value="Unassembled WGS sequence"/>
</dbReference>
<accession>A0ABT9XDY6</accession>
<dbReference type="Pfam" id="PF08241">
    <property type="entry name" value="Methyltransf_11"/>
    <property type="match status" value="1"/>
</dbReference>
<dbReference type="InterPro" id="IPR013216">
    <property type="entry name" value="Methyltransf_11"/>
</dbReference>
<dbReference type="SUPFAM" id="SSF53335">
    <property type="entry name" value="S-adenosyl-L-methionine-dependent methyltransferases"/>
    <property type="match status" value="1"/>
</dbReference>
<feature type="domain" description="Methyltransferase type 11" evidence="1">
    <location>
        <begin position="48"/>
        <end position="143"/>
    </location>
</feature>
<keyword evidence="3" id="KW-1185">Reference proteome</keyword>
<protein>
    <submittedName>
        <fullName evidence="2">Ubiquinone/menaquinone biosynthesis C-methylase UbiE</fullName>
    </submittedName>
</protein>
<dbReference type="InterPro" id="IPR029063">
    <property type="entry name" value="SAM-dependent_MTases_sf"/>
</dbReference>
<sequence>MGDDAKDAVRAQFSRNATDYRDEPLFSEGEDLRQMVASVGLTGREELLDIGTAAGHTALAFAPHVARCVGCDLTEAMVELAAQFAAEQGVQNVSFCVGDAEHLPFEDASFDIVTCRFAAHHFPNIQTAIQEVSRVLKPGGTFLLVDHYAPAHADLDTFVNTLDRMRDPSHVREHRLSEYETWFADASLAYEKKLTWDLPLQFDNWVQRARTPADTQEKLVEYLQTASNDCKETFRVTFDDDSRPVSFCLKCALLRGVKQ</sequence>
<evidence type="ECO:0000259" key="1">
    <source>
        <dbReference type="Pfam" id="PF08241"/>
    </source>
</evidence>
<keyword evidence="2" id="KW-0830">Ubiquinone</keyword>